<accession>K0SXV7</accession>
<sequence length="133" mass="14125">MAQDLVNLVETLKLNRVARRTPNLENAVPLLFKRASPHCTAGTETGRVPVMFPSAGVVQALALTKISGERIMASPSDDRPSTADDASLLSPDDLCGRSLLALVAAGHAMAARIRTLSDRVPLPYWAASRLPGP</sequence>
<comment type="caution">
    <text evidence="1">The sequence shown here is derived from an EMBL/GenBank/DDBJ whole genome shotgun (WGS) entry which is preliminary data.</text>
</comment>
<evidence type="ECO:0000313" key="1">
    <source>
        <dbReference type="EMBL" id="EJK69799.1"/>
    </source>
</evidence>
<evidence type="ECO:0000313" key="2">
    <source>
        <dbReference type="Proteomes" id="UP000266841"/>
    </source>
</evidence>
<dbReference type="AlphaFoldDB" id="K0SXV7"/>
<reference evidence="1 2" key="1">
    <citation type="journal article" date="2012" name="Genome Biol.">
        <title>Genome and low-iron response of an oceanic diatom adapted to chronic iron limitation.</title>
        <authorList>
            <person name="Lommer M."/>
            <person name="Specht M."/>
            <person name="Roy A.S."/>
            <person name="Kraemer L."/>
            <person name="Andreson R."/>
            <person name="Gutowska M.A."/>
            <person name="Wolf J."/>
            <person name="Bergner S.V."/>
            <person name="Schilhabel M.B."/>
            <person name="Klostermeier U.C."/>
            <person name="Beiko R.G."/>
            <person name="Rosenstiel P."/>
            <person name="Hippler M."/>
            <person name="Laroche J."/>
        </authorList>
    </citation>
    <scope>NUCLEOTIDE SEQUENCE [LARGE SCALE GENOMIC DNA]</scope>
    <source>
        <strain evidence="1 2">CCMP1005</strain>
    </source>
</reference>
<protein>
    <submittedName>
        <fullName evidence="1">Uncharacterized protein</fullName>
    </submittedName>
</protein>
<name>K0SXV7_THAOC</name>
<organism evidence="1 2">
    <name type="scientific">Thalassiosira oceanica</name>
    <name type="common">Marine diatom</name>
    <dbReference type="NCBI Taxonomy" id="159749"/>
    <lineage>
        <taxon>Eukaryota</taxon>
        <taxon>Sar</taxon>
        <taxon>Stramenopiles</taxon>
        <taxon>Ochrophyta</taxon>
        <taxon>Bacillariophyta</taxon>
        <taxon>Coscinodiscophyceae</taxon>
        <taxon>Thalassiosirophycidae</taxon>
        <taxon>Thalassiosirales</taxon>
        <taxon>Thalassiosiraceae</taxon>
        <taxon>Thalassiosira</taxon>
    </lineage>
</organism>
<proteinExistence type="predicted"/>
<keyword evidence="2" id="KW-1185">Reference proteome</keyword>
<dbReference type="Proteomes" id="UP000266841">
    <property type="component" value="Unassembled WGS sequence"/>
</dbReference>
<gene>
    <name evidence="1" type="ORF">THAOC_08906</name>
</gene>
<dbReference type="EMBL" id="AGNL01009541">
    <property type="protein sequence ID" value="EJK69799.1"/>
    <property type="molecule type" value="Genomic_DNA"/>
</dbReference>
<feature type="non-terminal residue" evidence="1">
    <location>
        <position position="133"/>
    </location>
</feature>